<dbReference type="GO" id="GO:0000122">
    <property type="term" value="P:negative regulation of transcription by RNA polymerase II"/>
    <property type="evidence" value="ECO:0007669"/>
    <property type="project" value="TreeGrafter"/>
</dbReference>
<dbReference type="EMBL" id="OC929253">
    <property type="protein sequence ID" value="CAD7658170.1"/>
    <property type="molecule type" value="Genomic_DNA"/>
</dbReference>
<dbReference type="EMBL" id="CAJPVJ010014428">
    <property type="protein sequence ID" value="CAG2175356.1"/>
    <property type="molecule type" value="Genomic_DNA"/>
</dbReference>
<evidence type="ECO:0000313" key="9">
    <source>
        <dbReference type="EMBL" id="CAD7658170.1"/>
    </source>
</evidence>
<dbReference type="Proteomes" id="UP000728032">
    <property type="component" value="Unassembled WGS sequence"/>
</dbReference>
<keyword evidence="4" id="KW-0805">Transcription regulation</keyword>
<accession>A0A7R9MDR8</accession>
<dbReference type="GO" id="GO:0000978">
    <property type="term" value="F:RNA polymerase II cis-regulatory region sequence-specific DNA binding"/>
    <property type="evidence" value="ECO:0007669"/>
    <property type="project" value="TreeGrafter"/>
</dbReference>
<proteinExistence type="predicted"/>
<dbReference type="OrthoDB" id="6352325at2759"/>
<dbReference type="InterPro" id="IPR050234">
    <property type="entry name" value="Nuclear_hormone_rcpt_NR1"/>
</dbReference>
<evidence type="ECO:0000256" key="3">
    <source>
        <dbReference type="ARBA" id="ARBA00022833"/>
    </source>
</evidence>
<evidence type="ECO:0000313" key="10">
    <source>
        <dbReference type="Proteomes" id="UP000728032"/>
    </source>
</evidence>
<dbReference type="GO" id="GO:0004879">
    <property type="term" value="F:nuclear receptor activity"/>
    <property type="evidence" value="ECO:0007669"/>
    <property type="project" value="TreeGrafter"/>
</dbReference>
<evidence type="ECO:0000256" key="6">
    <source>
        <dbReference type="ARBA" id="ARBA00023163"/>
    </source>
</evidence>
<evidence type="ECO:0000256" key="2">
    <source>
        <dbReference type="ARBA" id="ARBA00022771"/>
    </source>
</evidence>
<keyword evidence="5" id="KW-0238">DNA-binding</keyword>
<keyword evidence="6" id="KW-0804">Transcription</keyword>
<dbReference type="PROSITE" id="PS51843">
    <property type="entry name" value="NR_LBD"/>
    <property type="match status" value="1"/>
</dbReference>
<protein>
    <recommendedName>
        <fullName evidence="8">NR LBD domain-containing protein</fullName>
    </recommendedName>
</protein>
<name>A0A7R9MDR8_9ACAR</name>
<evidence type="ECO:0000256" key="5">
    <source>
        <dbReference type="ARBA" id="ARBA00023125"/>
    </source>
</evidence>
<dbReference type="GO" id="GO:0045944">
    <property type="term" value="P:positive regulation of transcription by RNA polymerase II"/>
    <property type="evidence" value="ECO:0007669"/>
    <property type="project" value="TreeGrafter"/>
</dbReference>
<dbReference type="AlphaFoldDB" id="A0A7R9MDR8"/>
<dbReference type="InterPro" id="IPR000536">
    <property type="entry name" value="Nucl_hrmn_rcpt_lig-bd"/>
</dbReference>
<evidence type="ECO:0000259" key="8">
    <source>
        <dbReference type="PROSITE" id="PS51843"/>
    </source>
</evidence>
<dbReference type="Gene3D" id="1.10.565.10">
    <property type="entry name" value="Retinoid X Receptor"/>
    <property type="match status" value="1"/>
</dbReference>
<dbReference type="PANTHER" id="PTHR24082:SF283">
    <property type="entry name" value="NUCLEAR HORMONE RECEPTOR HR96"/>
    <property type="match status" value="1"/>
</dbReference>
<evidence type="ECO:0000256" key="7">
    <source>
        <dbReference type="ARBA" id="ARBA00023170"/>
    </source>
</evidence>
<evidence type="ECO:0000256" key="1">
    <source>
        <dbReference type="ARBA" id="ARBA00022723"/>
    </source>
</evidence>
<sequence>MCKTLTAFRGLPESDQIVLLKYASLEIIVIQMILKFDFDGQFWDIITESHYSHLVHLELLKSGNTYVNHKSFLRNMGQEWDSDPLSAILLFNAERPNLMDRDLVKLEQQTYMYLLQRYLLLKYQSVSDSKSNFYSL</sequence>
<dbReference type="PANTHER" id="PTHR24082">
    <property type="entry name" value="NUCLEAR HORMONE RECEPTOR"/>
    <property type="match status" value="1"/>
</dbReference>
<reference evidence="9" key="1">
    <citation type="submission" date="2020-11" db="EMBL/GenBank/DDBJ databases">
        <authorList>
            <person name="Tran Van P."/>
        </authorList>
    </citation>
    <scope>NUCLEOTIDE SEQUENCE</scope>
</reference>
<dbReference type="SUPFAM" id="SSF48508">
    <property type="entry name" value="Nuclear receptor ligand-binding domain"/>
    <property type="match status" value="1"/>
</dbReference>
<keyword evidence="1" id="KW-0479">Metal-binding</keyword>
<evidence type="ECO:0000256" key="4">
    <source>
        <dbReference type="ARBA" id="ARBA00023015"/>
    </source>
</evidence>
<organism evidence="9">
    <name type="scientific">Oppiella nova</name>
    <dbReference type="NCBI Taxonomy" id="334625"/>
    <lineage>
        <taxon>Eukaryota</taxon>
        <taxon>Metazoa</taxon>
        <taxon>Ecdysozoa</taxon>
        <taxon>Arthropoda</taxon>
        <taxon>Chelicerata</taxon>
        <taxon>Arachnida</taxon>
        <taxon>Acari</taxon>
        <taxon>Acariformes</taxon>
        <taxon>Sarcoptiformes</taxon>
        <taxon>Oribatida</taxon>
        <taxon>Brachypylina</taxon>
        <taxon>Oppioidea</taxon>
        <taxon>Oppiidae</taxon>
        <taxon>Oppiella</taxon>
    </lineage>
</organism>
<keyword evidence="7" id="KW-0675">Receptor</keyword>
<dbReference type="GO" id="GO:0030154">
    <property type="term" value="P:cell differentiation"/>
    <property type="evidence" value="ECO:0007669"/>
    <property type="project" value="TreeGrafter"/>
</dbReference>
<keyword evidence="3" id="KW-0862">Zinc</keyword>
<keyword evidence="10" id="KW-1185">Reference proteome</keyword>
<dbReference type="InterPro" id="IPR035500">
    <property type="entry name" value="NHR-like_dom_sf"/>
</dbReference>
<feature type="domain" description="NR LBD" evidence="8">
    <location>
        <begin position="1"/>
        <end position="136"/>
    </location>
</feature>
<gene>
    <name evidence="9" type="ORF">ONB1V03_LOCUS14794</name>
</gene>
<keyword evidence="2" id="KW-0863">Zinc-finger</keyword>
<dbReference type="GO" id="GO:0008270">
    <property type="term" value="F:zinc ion binding"/>
    <property type="evidence" value="ECO:0007669"/>
    <property type="project" value="UniProtKB-KW"/>
</dbReference>